<dbReference type="Proteomes" id="UP000054771">
    <property type="component" value="Unassembled WGS sequence"/>
</dbReference>
<comment type="subcellular location">
    <subcellularLocation>
        <location evidence="1">Cell membrane</location>
        <topology evidence="1">Multi-pass membrane protein</topology>
    </subcellularLocation>
</comment>
<feature type="transmembrane region" description="Helical" evidence="7">
    <location>
        <begin position="146"/>
        <end position="165"/>
    </location>
</feature>
<gene>
    <name evidence="8" type="ORF">ASPCAL10862</name>
</gene>
<evidence type="ECO:0000313" key="8">
    <source>
        <dbReference type="EMBL" id="CEL07707.1"/>
    </source>
</evidence>
<feature type="transmembrane region" description="Helical" evidence="7">
    <location>
        <begin position="171"/>
        <end position="191"/>
    </location>
</feature>
<proteinExistence type="predicted"/>
<keyword evidence="6 7" id="KW-0472">Membrane</keyword>
<evidence type="ECO:0000256" key="4">
    <source>
        <dbReference type="ARBA" id="ARBA00022692"/>
    </source>
</evidence>
<evidence type="ECO:0000256" key="2">
    <source>
        <dbReference type="ARBA" id="ARBA00022448"/>
    </source>
</evidence>
<keyword evidence="9" id="KW-1185">Reference proteome</keyword>
<dbReference type="EMBL" id="CDMC01000009">
    <property type="protein sequence ID" value="CEL07707.1"/>
    <property type="molecule type" value="Genomic_DNA"/>
</dbReference>
<dbReference type="GO" id="GO:0005886">
    <property type="term" value="C:plasma membrane"/>
    <property type="evidence" value="ECO:0007669"/>
    <property type="project" value="UniProtKB-SubCell"/>
</dbReference>
<keyword evidence="3" id="KW-1003">Cell membrane</keyword>
<name>A0A0U5G836_ASPCI</name>
<evidence type="ECO:0000313" key="9">
    <source>
        <dbReference type="Proteomes" id="UP000054771"/>
    </source>
</evidence>
<dbReference type="STRING" id="454130.A0A0U5G836"/>
<dbReference type="PANTHER" id="PTHR43549:SF2">
    <property type="entry name" value="MULTIDRUG RESISTANCE PROTEIN NORM-RELATED"/>
    <property type="match status" value="1"/>
</dbReference>
<sequence>MALNTEANRVEVLSHPATATTDADNQRDQPNLLSLKWAMGEKWWHRSNYTGALLCNTAAFILPALYRTLVKIWIANIDSSFVVTTDVHTYIGRRRPTVLVNLCSLLYFLSTVSFRRDADAPTIREFFVLPKPGLITLIESAIRNALYLWLVAGVVSMSADYATAWGVFSTIWWALIIVPVQAAEATTLPFVGRAWGQLKRRGDLQRWSWLSLYAFLSVALILMIETPLLIFMSLYVVSPFAFWLSNSCPVAKIVENLWRTIDWTAVRKGTLVVLFRVISSLHCQLHGRSGCNCIMQEGA</sequence>
<dbReference type="InterPro" id="IPR052031">
    <property type="entry name" value="Membrane_Transporter-Flippase"/>
</dbReference>
<evidence type="ECO:0000256" key="6">
    <source>
        <dbReference type="ARBA" id="ARBA00023136"/>
    </source>
</evidence>
<keyword evidence="2" id="KW-0813">Transport</keyword>
<organism evidence="8 9">
    <name type="scientific">Aspergillus calidoustus</name>
    <dbReference type="NCBI Taxonomy" id="454130"/>
    <lineage>
        <taxon>Eukaryota</taxon>
        <taxon>Fungi</taxon>
        <taxon>Dikarya</taxon>
        <taxon>Ascomycota</taxon>
        <taxon>Pezizomycotina</taxon>
        <taxon>Eurotiomycetes</taxon>
        <taxon>Eurotiomycetidae</taxon>
        <taxon>Eurotiales</taxon>
        <taxon>Aspergillaceae</taxon>
        <taxon>Aspergillus</taxon>
        <taxon>Aspergillus subgen. Nidulantes</taxon>
    </lineage>
</organism>
<protein>
    <submittedName>
        <fullName evidence="8">Putative Podospora anserina S mat genomic DNA chromosome 4, supercontig 1</fullName>
    </submittedName>
</protein>
<dbReference type="PANTHER" id="PTHR43549">
    <property type="entry name" value="MULTIDRUG RESISTANCE PROTEIN YPNP-RELATED"/>
    <property type="match status" value="1"/>
</dbReference>
<evidence type="ECO:0000256" key="5">
    <source>
        <dbReference type="ARBA" id="ARBA00022989"/>
    </source>
</evidence>
<dbReference type="AlphaFoldDB" id="A0A0U5G836"/>
<evidence type="ECO:0000256" key="7">
    <source>
        <dbReference type="SAM" id="Phobius"/>
    </source>
</evidence>
<keyword evidence="4 7" id="KW-0812">Transmembrane</keyword>
<accession>A0A0U5G836</accession>
<dbReference type="OrthoDB" id="2119662at2759"/>
<feature type="transmembrane region" description="Helical" evidence="7">
    <location>
        <begin position="212"/>
        <end position="237"/>
    </location>
</feature>
<evidence type="ECO:0000256" key="1">
    <source>
        <dbReference type="ARBA" id="ARBA00004651"/>
    </source>
</evidence>
<reference evidence="9" key="1">
    <citation type="journal article" date="2016" name="Genome Announc.">
        <title>Draft genome sequences of fungus Aspergillus calidoustus.</title>
        <authorList>
            <person name="Horn F."/>
            <person name="Linde J."/>
            <person name="Mattern D.J."/>
            <person name="Walther G."/>
            <person name="Guthke R."/>
            <person name="Scherlach K."/>
            <person name="Martin K."/>
            <person name="Brakhage A.A."/>
            <person name="Petzke L."/>
            <person name="Valiante V."/>
        </authorList>
    </citation>
    <scope>NUCLEOTIDE SEQUENCE [LARGE SCALE GENOMIC DNA]</scope>
    <source>
        <strain evidence="9">SF006504</strain>
    </source>
</reference>
<keyword evidence="5 7" id="KW-1133">Transmembrane helix</keyword>
<evidence type="ECO:0000256" key="3">
    <source>
        <dbReference type="ARBA" id="ARBA00022475"/>
    </source>
</evidence>